<evidence type="ECO:0000259" key="2">
    <source>
        <dbReference type="Pfam" id="PF00350"/>
    </source>
</evidence>
<dbReference type="PANTHER" id="PTHR43681:SF1">
    <property type="entry name" value="SARCALUMENIN"/>
    <property type="match status" value="1"/>
</dbReference>
<dbReference type="InterPro" id="IPR027417">
    <property type="entry name" value="P-loop_NTPase"/>
</dbReference>
<keyword evidence="1" id="KW-0175">Coiled coil</keyword>
<dbReference type="PANTHER" id="PTHR43681">
    <property type="entry name" value="TRANSMEMBRANE GTPASE FZO"/>
    <property type="match status" value="1"/>
</dbReference>
<evidence type="ECO:0000313" key="3">
    <source>
        <dbReference type="EMBL" id="OGI44443.1"/>
    </source>
</evidence>
<name>A0A1F6TH29_9PROT</name>
<dbReference type="AlphaFoldDB" id="A0A1F6TH29"/>
<feature type="domain" description="Dynamin N-terminal" evidence="2">
    <location>
        <begin position="50"/>
        <end position="255"/>
    </location>
</feature>
<dbReference type="Pfam" id="PF00350">
    <property type="entry name" value="Dynamin_N"/>
    <property type="match status" value="1"/>
</dbReference>
<comment type="caution">
    <text evidence="3">The sequence shown here is derived from an EMBL/GenBank/DDBJ whole genome shotgun (WGS) entry which is preliminary data.</text>
</comment>
<protein>
    <recommendedName>
        <fullName evidence="2">Dynamin N-terminal domain-containing protein</fullName>
    </recommendedName>
</protein>
<accession>A0A1F6TH29</accession>
<sequence>MAEFKRWRDELAKAIGDYRTWMEQQGLADGAEDLRIYELIEGLKSDKLTIALVAEVARGKTELLNAIFFADHGERLLPSAAGRTTMCPTELRYDEKEGPCVKLLPIETRKTALTIAEYKRTPIHWTTIHILKPKSVEEVREACLETTRTKKVDVREAEELGLYDRKRRDGPAPADGMIEIPVWRHAIINYPHPLLKQGLVVLDTPGLNSLGVEPELTLSMLPEAHGVLFVLAADAGVTKTDMEVWTRHVQAAKRGGRFVALNKIDVMWDELQDDAAVARNIARQVDETARILHVEKSNIFPVSATKGLVGKAKGDAALLARSGLPALEASLAGDVIPARHAIIRDRIVYDISGRIESSRALLESKLTELERQAEGLRKLGGKNQDAIHKMVAHVRQDRQKYDKELEGFQMTRAALTEQANILFGHMSLKSFDELIAAARRDMQESWTTHGLKAGMVTFFGGAAARMDKVAKQAEQIRLVVERIYHRLHDEYGLAEIRPTALSLAPFFVEFKRLEERANGFRDSPTTVMTEQHFVIKKFFVTLASRTRQLFSECNEATKNWFRAIVMPVFAQIQQHKAAIDRNLETLKTIHAGMDDLGERIAKLEEARRDLRAQLDVTERLLEQIHRPLS</sequence>
<dbReference type="SUPFAM" id="SSF52540">
    <property type="entry name" value="P-loop containing nucleoside triphosphate hydrolases"/>
    <property type="match status" value="1"/>
</dbReference>
<feature type="coiled-coil region" evidence="1">
    <location>
        <begin position="593"/>
        <end position="623"/>
    </location>
</feature>
<dbReference type="InterPro" id="IPR051943">
    <property type="entry name" value="TRAFAC_Dynamin-like_GTPase"/>
</dbReference>
<dbReference type="EMBL" id="MFST01000048">
    <property type="protein sequence ID" value="OGI44443.1"/>
    <property type="molecule type" value="Genomic_DNA"/>
</dbReference>
<evidence type="ECO:0000256" key="1">
    <source>
        <dbReference type="SAM" id="Coils"/>
    </source>
</evidence>
<evidence type="ECO:0000313" key="4">
    <source>
        <dbReference type="Proteomes" id="UP000179344"/>
    </source>
</evidence>
<gene>
    <name evidence="3" type="ORF">A2V92_03405</name>
</gene>
<proteinExistence type="predicted"/>
<dbReference type="InterPro" id="IPR045063">
    <property type="entry name" value="Dynamin_N"/>
</dbReference>
<dbReference type="Proteomes" id="UP000179344">
    <property type="component" value="Unassembled WGS sequence"/>
</dbReference>
<organism evidence="3 4">
    <name type="scientific">Candidatus Muproteobacteria bacterium RBG_16_65_31</name>
    <dbReference type="NCBI Taxonomy" id="1817759"/>
    <lineage>
        <taxon>Bacteria</taxon>
        <taxon>Pseudomonadati</taxon>
        <taxon>Pseudomonadota</taxon>
        <taxon>Candidatus Muproteobacteria</taxon>
    </lineage>
</organism>
<reference evidence="3 4" key="1">
    <citation type="journal article" date="2016" name="Nat. Commun.">
        <title>Thousands of microbial genomes shed light on interconnected biogeochemical processes in an aquifer system.</title>
        <authorList>
            <person name="Anantharaman K."/>
            <person name="Brown C.T."/>
            <person name="Hug L.A."/>
            <person name="Sharon I."/>
            <person name="Castelle C.J."/>
            <person name="Probst A.J."/>
            <person name="Thomas B.C."/>
            <person name="Singh A."/>
            <person name="Wilkins M.J."/>
            <person name="Karaoz U."/>
            <person name="Brodie E.L."/>
            <person name="Williams K.H."/>
            <person name="Hubbard S.S."/>
            <person name="Banfield J.F."/>
        </authorList>
    </citation>
    <scope>NUCLEOTIDE SEQUENCE [LARGE SCALE GENOMIC DNA]</scope>
</reference>
<dbReference type="Gene3D" id="3.40.50.300">
    <property type="entry name" value="P-loop containing nucleotide triphosphate hydrolases"/>
    <property type="match status" value="1"/>
</dbReference>